<evidence type="ECO:0000313" key="8">
    <source>
        <dbReference type="Proteomes" id="UP000824596"/>
    </source>
</evidence>
<dbReference type="Proteomes" id="UP000824596">
    <property type="component" value="Unassembled WGS sequence"/>
</dbReference>
<keyword evidence="4" id="KW-0804">Transcription</keyword>
<keyword evidence="8" id="KW-1185">Reference proteome</keyword>
<dbReference type="GeneID" id="68351506"/>
<evidence type="ECO:0000256" key="2">
    <source>
        <dbReference type="ARBA" id="ARBA00022491"/>
    </source>
</evidence>
<evidence type="ECO:0000256" key="6">
    <source>
        <dbReference type="SAM" id="MobiDB-lite"/>
    </source>
</evidence>
<keyword evidence="5" id="KW-0539">Nucleus</keyword>
<dbReference type="OrthoDB" id="70376at2759"/>
<comment type="subcellular location">
    <subcellularLocation>
        <location evidence="1">Nucleus</location>
    </subcellularLocation>
</comment>
<comment type="caution">
    <text evidence="7">The sequence shown here is derived from an EMBL/GenBank/DDBJ whole genome shotgun (WGS) entry which is preliminary data.</text>
</comment>
<gene>
    <name evidence="7" type="ORF">HRG_02377</name>
</gene>
<dbReference type="PANTHER" id="PTHR21964">
    <property type="entry name" value="BREAST CANCER METASTASIS-SUPPRESSOR 1"/>
    <property type="match status" value="1"/>
</dbReference>
<feature type="region of interest" description="Disordered" evidence="6">
    <location>
        <begin position="1"/>
        <end position="33"/>
    </location>
</feature>
<dbReference type="EMBL" id="JAIZPD010000002">
    <property type="protein sequence ID" value="KAH0966968.1"/>
    <property type="molecule type" value="Genomic_DNA"/>
</dbReference>
<evidence type="ECO:0000313" key="7">
    <source>
        <dbReference type="EMBL" id="KAH0966968.1"/>
    </source>
</evidence>
<dbReference type="GO" id="GO:0005654">
    <property type="term" value="C:nucleoplasm"/>
    <property type="evidence" value="ECO:0007669"/>
    <property type="project" value="UniProtKB-ARBA"/>
</dbReference>
<dbReference type="SMART" id="SM01401">
    <property type="entry name" value="Sds3"/>
    <property type="match status" value="1"/>
</dbReference>
<protein>
    <submittedName>
        <fullName evidence="7">Sds3-like domain-containing protein</fullName>
    </submittedName>
</protein>
<evidence type="ECO:0000256" key="3">
    <source>
        <dbReference type="ARBA" id="ARBA00023015"/>
    </source>
</evidence>
<sequence length="549" mass="59937">MAASDTAAPPALGGRADRPSPLPTAQSKRDRKRQVVMERLAVLTERFQHDKDSAYRDQLQRIQFELNKLQKVDPYAANAVEAASEVQREYKQAMGTPGRAENARSLIDMAGMKFPQFMSDVQDVLETRDFTLTQSKDEYDRKVQEYKTTHTFKVVTAKREHEALNSTMRDRLINQLNTKKARLSKEKEAFEISDTNALLLNPAQFSLTNPGSPGGHPGKRSTRNRKDVDDSHAYGENKKRKRNGGDEEGSPVPTRRALEANATTPYWQSEKARNEARKHGAVYTITSLFTEKELAMYYNASALAAHNYILRHRVNGSASSPEGSDSGFGDNDVGEGEAPLAAPAMERQVSHATRSTRVAANQNSVDDKGLGVDTIGSHELAANLEILHTPECPPKMPQSLPTQYVKNPLRGSETSVPGTLSDKEVTADLQIIAGLKQYDSTRKPGSHLENPKGVRKTLEAASAPYQVSRFGPLLRPGYSGIPPPESMRDPYGISALISNVRDLSSPGRGSQSLNGQLAAAPMSRQSSAGGVAMSRQGTAGSGRGKTRRG</sequence>
<keyword evidence="2" id="KW-0678">Repressor</keyword>
<accession>A0A9P8N2B7</accession>
<feature type="region of interest" description="Disordered" evidence="6">
    <location>
        <begin position="502"/>
        <end position="549"/>
    </location>
</feature>
<reference evidence="7" key="1">
    <citation type="submission" date="2021-09" db="EMBL/GenBank/DDBJ databases">
        <title>A high-quality genome of the endoparasitic fungus Hirsutella rhossiliensis with a comparison of Hirsutella genomes reveals transposable elements contributing to genome size variation.</title>
        <authorList>
            <person name="Lin R."/>
            <person name="Jiao Y."/>
            <person name="Sun X."/>
            <person name="Ling J."/>
            <person name="Xie B."/>
            <person name="Cheng X."/>
        </authorList>
    </citation>
    <scope>NUCLEOTIDE SEQUENCE</scope>
    <source>
        <strain evidence="7">HR02</strain>
    </source>
</reference>
<evidence type="ECO:0000256" key="4">
    <source>
        <dbReference type="ARBA" id="ARBA00023163"/>
    </source>
</evidence>
<dbReference type="RefSeq" id="XP_044724481.1">
    <property type="nucleotide sequence ID" value="XM_044860848.1"/>
</dbReference>
<dbReference type="InterPro" id="IPR013907">
    <property type="entry name" value="Sds3"/>
</dbReference>
<keyword evidence="3" id="KW-0805">Transcription regulation</keyword>
<dbReference type="AlphaFoldDB" id="A0A9P8N2B7"/>
<feature type="compositionally biased region" description="Basic and acidic residues" evidence="6">
    <location>
        <begin position="224"/>
        <end position="237"/>
    </location>
</feature>
<feature type="region of interest" description="Disordered" evidence="6">
    <location>
        <begin position="204"/>
        <end position="277"/>
    </location>
</feature>
<evidence type="ECO:0000256" key="1">
    <source>
        <dbReference type="ARBA" id="ARBA00004123"/>
    </source>
</evidence>
<feature type="region of interest" description="Disordered" evidence="6">
    <location>
        <begin position="316"/>
        <end position="337"/>
    </location>
</feature>
<evidence type="ECO:0000256" key="5">
    <source>
        <dbReference type="ARBA" id="ARBA00023242"/>
    </source>
</evidence>
<dbReference type="GO" id="GO:0010468">
    <property type="term" value="P:regulation of gene expression"/>
    <property type="evidence" value="ECO:0007669"/>
    <property type="project" value="UniProtKB-ARBA"/>
</dbReference>
<proteinExistence type="predicted"/>
<name>A0A9P8N2B7_9HYPO</name>
<dbReference type="Pfam" id="PF08598">
    <property type="entry name" value="Sds3"/>
    <property type="match status" value="1"/>
</dbReference>
<organism evidence="7 8">
    <name type="scientific">Hirsutella rhossiliensis</name>
    <dbReference type="NCBI Taxonomy" id="111463"/>
    <lineage>
        <taxon>Eukaryota</taxon>
        <taxon>Fungi</taxon>
        <taxon>Dikarya</taxon>
        <taxon>Ascomycota</taxon>
        <taxon>Pezizomycotina</taxon>
        <taxon>Sordariomycetes</taxon>
        <taxon>Hypocreomycetidae</taxon>
        <taxon>Hypocreales</taxon>
        <taxon>Ophiocordycipitaceae</taxon>
        <taxon>Hirsutella</taxon>
    </lineage>
</organism>